<feature type="transmembrane region" description="Helical" evidence="1">
    <location>
        <begin position="13"/>
        <end position="36"/>
    </location>
</feature>
<evidence type="ECO:0000313" key="3">
    <source>
        <dbReference type="Proteomes" id="UP000221653"/>
    </source>
</evidence>
<keyword evidence="1" id="KW-1133">Transmembrane helix</keyword>
<evidence type="ECO:0000313" key="2">
    <source>
        <dbReference type="EMBL" id="PFG27046.1"/>
    </source>
</evidence>
<keyword evidence="1" id="KW-0472">Membrane</keyword>
<name>A0A2A9DL00_9CORY</name>
<dbReference type="Proteomes" id="UP000221653">
    <property type="component" value="Unassembled WGS sequence"/>
</dbReference>
<protein>
    <submittedName>
        <fullName evidence="2">Uncharacterized protein</fullName>
    </submittedName>
</protein>
<feature type="transmembrane region" description="Helical" evidence="1">
    <location>
        <begin position="163"/>
        <end position="188"/>
    </location>
</feature>
<keyword evidence="3" id="KW-1185">Reference proteome</keyword>
<proteinExistence type="predicted"/>
<comment type="caution">
    <text evidence="2">The sequence shown here is derived from an EMBL/GenBank/DDBJ whole genome shotgun (WGS) entry which is preliminary data.</text>
</comment>
<keyword evidence="1" id="KW-0812">Transmembrane</keyword>
<feature type="transmembrane region" description="Helical" evidence="1">
    <location>
        <begin position="104"/>
        <end position="124"/>
    </location>
</feature>
<reference evidence="2 3" key="1">
    <citation type="submission" date="2017-10" db="EMBL/GenBank/DDBJ databases">
        <title>Sequencing the genomes of 1000 actinobacteria strains.</title>
        <authorList>
            <person name="Klenk H.-P."/>
        </authorList>
    </citation>
    <scope>NUCLEOTIDE SEQUENCE [LARGE SCALE GENOMIC DNA]</scope>
    <source>
        <strain evidence="2 3">DSM 20688</strain>
    </source>
</reference>
<evidence type="ECO:0000256" key="1">
    <source>
        <dbReference type="SAM" id="Phobius"/>
    </source>
</evidence>
<accession>A0A2A9DL00</accession>
<dbReference type="AlphaFoldDB" id="A0A2A9DL00"/>
<dbReference type="STRING" id="1724.GCA_001044175_00190"/>
<feature type="transmembrane region" description="Helical" evidence="1">
    <location>
        <begin position="65"/>
        <end position="84"/>
    </location>
</feature>
<feature type="transmembrane region" description="Helical" evidence="1">
    <location>
        <begin position="131"/>
        <end position="151"/>
    </location>
</feature>
<sequence length="201" mass="22018">MDFNPVAKLFLKALYFVGFPLLIPFALAAGTAWFVYSAEADWRDSRPAQAAAGDYKDPARVPHPLGVAGAAFVVGFVSWAWMYVEMAVTDARWEWELWKHIPSHTGVAVLVVGLLIGTIVLLHWSGWRYGPGWLVASMMTIGFSAAFYYFAGVLDPDPANMFGVGWFFLIVGMGIVTHPACLLLVAVARAVHRRSAGRVDA</sequence>
<organism evidence="2 3">
    <name type="scientific">Corynebacterium renale</name>
    <dbReference type="NCBI Taxonomy" id="1724"/>
    <lineage>
        <taxon>Bacteria</taxon>
        <taxon>Bacillati</taxon>
        <taxon>Actinomycetota</taxon>
        <taxon>Actinomycetes</taxon>
        <taxon>Mycobacteriales</taxon>
        <taxon>Corynebacteriaceae</taxon>
        <taxon>Corynebacterium</taxon>
    </lineage>
</organism>
<gene>
    <name evidence="2" type="ORF">ATK06_0092</name>
</gene>
<dbReference type="EMBL" id="PDJF01000001">
    <property type="protein sequence ID" value="PFG27046.1"/>
    <property type="molecule type" value="Genomic_DNA"/>
</dbReference>